<dbReference type="InterPro" id="IPR051016">
    <property type="entry name" value="Diverse_Substrate_AcTransf"/>
</dbReference>
<evidence type="ECO:0000256" key="2">
    <source>
        <dbReference type="ARBA" id="ARBA00022679"/>
    </source>
</evidence>
<dbReference type="PANTHER" id="PTHR10545">
    <property type="entry name" value="DIAMINE N-ACETYLTRANSFERASE"/>
    <property type="match status" value="1"/>
</dbReference>
<keyword evidence="3" id="KW-0012">Acyltransferase</keyword>
<organism evidence="5 6">
    <name type="scientific">Seonamhaeicola maritimus</name>
    <dbReference type="NCBI Taxonomy" id="2591822"/>
    <lineage>
        <taxon>Bacteria</taxon>
        <taxon>Pseudomonadati</taxon>
        <taxon>Bacteroidota</taxon>
        <taxon>Flavobacteriia</taxon>
        <taxon>Flavobacteriales</taxon>
        <taxon>Flavobacteriaceae</taxon>
    </lineage>
</organism>
<comment type="caution">
    <text evidence="5">The sequence shown here is derived from an EMBL/GenBank/DDBJ whole genome shotgun (WGS) entry which is preliminary data.</text>
</comment>
<dbReference type="RefSeq" id="WP_147768827.1">
    <property type="nucleotide sequence ID" value="NZ_VRKQ01000010.1"/>
</dbReference>
<dbReference type="SUPFAM" id="SSF55729">
    <property type="entry name" value="Acyl-CoA N-acyltransferases (Nat)"/>
    <property type="match status" value="1"/>
</dbReference>
<evidence type="ECO:0000256" key="1">
    <source>
        <dbReference type="ARBA" id="ARBA00008694"/>
    </source>
</evidence>
<reference evidence="5 6" key="1">
    <citation type="submission" date="2019-08" db="EMBL/GenBank/DDBJ databases">
        <title>Seonamhaeicola sediminis sp. nov., isolated from marine sediment.</title>
        <authorList>
            <person name="Cao W.R."/>
        </authorList>
    </citation>
    <scope>NUCLEOTIDE SEQUENCE [LARGE SCALE GENOMIC DNA]</scope>
    <source>
        <strain evidence="5 6">1505</strain>
    </source>
</reference>
<dbReference type="Pfam" id="PF00583">
    <property type="entry name" value="Acetyltransf_1"/>
    <property type="match status" value="1"/>
</dbReference>
<dbReference type="CDD" id="cd04301">
    <property type="entry name" value="NAT_SF"/>
    <property type="match status" value="1"/>
</dbReference>
<dbReference type="FunFam" id="3.40.630.30:FF:000064">
    <property type="entry name" value="GNAT family acetyltransferase"/>
    <property type="match status" value="1"/>
</dbReference>
<evidence type="ECO:0000259" key="4">
    <source>
        <dbReference type="PROSITE" id="PS51186"/>
    </source>
</evidence>
<feature type="domain" description="N-acetyltransferase" evidence="4">
    <location>
        <begin position="3"/>
        <end position="162"/>
    </location>
</feature>
<proteinExistence type="inferred from homology"/>
<dbReference type="PANTHER" id="PTHR10545:SF29">
    <property type="entry name" value="GH14572P-RELATED"/>
    <property type="match status" value="1"/>
</dbReference>
<accession>A0A5C7GIH9</accession>
<comment type="similarity">
    <text evidence="1">Belongs to the acetyltransferase family.</text>
</comment>
<keyword evidence="2 5" id="KW-0808">Transferase</keyword>
<gene>
    <name evidence="5" type="ORF">FUA22_12480</name>
</gene>
<dbReference type="EMBL" id="VRKQ01000010">
    <property type="protein sequence ID" value="TXG37363.1"/>
    <property type="molecule type" value="Genomic_DNA"/>
</dbReference>
<evidence type="ECO:0000313" key="6">
    <source>
        <dbReference type="Proteomes" id="UP000321080"/>
    </source>
</evidence>
<protein>
    <submittedName>
        <fullName evidence="5">GNAT family N-acetyltransferase</fullName>
    </submittedName>
</protein>
<dbReference type="PROSITE" id="PS51186">
    <property type="entry name" value="GNAT"/>
    <property type="match status" value="1"/>
</dbReference>
<dbReference type="GO" id="GO:0008080">
    <property type="term" value="F:N-acetyltransferase activity"/>
    <property type="evidence" value="ECO:0007669"/>
    <property type="project" value="TreeGrafter"/>
</dbReference>
<dbReference type="AlphaFoldDB" id="A0A5C7GIH9"/>
<evidence type="ECO:0000256" key="3">
    <source>
        <dbReference type="ARBA" id="ARBA00023315"/>
    </source>
</evidence>
<evidence type="ECO:0000313" key="5">
    <source>
        <dbReference type="EMBL" id="TXG37363.1"/>
    </source>
</evidence>
<dbReference type="OrthoDB" id="9805924at2"/>
<dbReference type="InterPro" id="IPR000182">
    <property type="entry name" value="GNAT_dom"/>
</dbReference>
<keyword evidence="6" id="KW-1185">Reference proteome</keyword>
<dbReference type="InterPro" id="IPR016181">
    <property type="entry name" value="Acyl_CoA_acyltransferase"/>
</dbReference>
<name>A0A5C7GIH9_9FLAO</name>
<dbReference type="Gene3D" id="3.40.630.30">
    <property type="match status" value="1"/>
</dbReference>
<dbReference type="Proteomes" id="UP000321080">
    <property type="component" value="Unassembled WGS sequence"/>
</dbReference>
<sequence>MDFIIRKATKNDMPAVLGLIKELAIFEKEPNAVEVTVEELEQDGFSENPAFECFVAEIDSTIEGTAIIFKRYSTWKGKILHLEDLVVNPKMRGKGLGTALLDYVVKYGHELGVKRINWEVLDWNEGAIKLYESKGAKVLRDWDVVHLSEEGIKNYVAKLNHASI</sequence>